<evidence type="ECO:0000256" key="1">
    <source>
        <dbReference type="SAM" id="MobiDB-lite"/>
    </source>
</evidence>
<evidence type="ECO:0000313" key="2">
    <source>
        <dbReference type="EMBL" id="CAL1590402.1"/>
    </source>
</evidence>
<dbReference type="EMBL" id="OZ035841">
    <property type="protein sequence ID" value="CAL1590402.1"/>
    <property type="molecule type" value="Genomic_DNA"/>
</dbReference>
<sequence length="331" mass="37356">MLLKVKYQNTKKYIRLLSEFTFLDFIAKAQTPAQDIILEIQIDPGPSATTQDGISEEDFSPLDHSTSTSLTDTDTSLSSDKDHSSRIEHGIPIGRCTSSQVIPRPNTEVSESEAAKEMVKNALLCKPGGEDVIEEYNAEKSVTHRTRRQLVNILASHMTEIHGEAISFLIHSQDEASVFQKMKMTFQYRQDLVHDPQRTTDVFKTFPRFLDVKGLLNQDFFLLFGAETSSKMLEKWDTTFRPKVINEAKHLTQSVELCRLQKAAEKTAENDDTTWASDMASLLLLLHLLPPTAGRKRTKISPSDAVNKMLHFHKSCCSLDEHLLFDLSSKA</sequence>
<dbReference type="PANTHER" id="PTHR31025">
    <property type="entry name" value="SI:CH211-196P9.1-RELATED"/>
    <property type="match status" value="1"/>
</dbReference>
<dbReference type="PANTHER" id="PTHR31025:SF29">
    <property type="entry name" value="SI:CH211-196P9.1"/>
    <property type="match status" value="1"/>
</dbReference>
<reference evidence="2 3" key="1">
    <citation type="submission" date="2024-04" db="EMBL/GenBank/DDBJ databases">
        <authorList>
            <person name="Waldvogel A.-M."/>
            <person name="Schoenle A."/>
        </authorList>
    </citation>
    <scope>NUCLEOTIDE SEQUENCE [LARGE SCALE GENOMIC DNA]</scope>
</reference>
<gene>
    <name evidence="2" type="ORF">KC01_LOCUS19914</name>
</gene>
<dbReference type="Proteomes" id="UP001497482">
    <property type="component" value="Chromosome 19"/>
</dbReference>
<feature type="compositionally biased region" description="Low complexity" evidence="1">
    <location>
        <begin position="62"/>
        <end position="78"/>
    </location>
</feature>
<feature type="compositionally biased region" description="Basic and acidic residues" evidence="1">
    <location>
        <begin position="79"/>
        <end position="89"/>
    </location>
</feature>
<organism evidence="2 3">
    <name type="scientific">Knipowitschia caucasica</name>
    <name type="common">Caucasian dwarf goby</name>
    <name type="synonym">Pomatoschistus caucasicus</name>
    <dbReference type="NCBI Taxonomy" id="637954"/>
    <lineage>
        <taxon>Eukaryota</taxon>
        <taxon>Metazoa</taxon>
        <taxon>Chordata</taxon>
        <taxon>Craniata</taxon>
        <taxon>Vertebrata</taxon>
        <taxon>Euteleostomi</taxon>
        <taxon>Actinopterygii</taxon>
        <taxon>Neopterygii</taxon>
        <taxon>Teleostei</taxon>
        <taxon>Neoteleostei</taxon>
        <taxon>Acanthomorphata</taxon>
        <taxon>Gobiaria</taxon>
        <taxon>Gobiiformes</taxon>
        <taxon>Gobioidei</taxon>
        <taxon>Gobiidae</taxon>
        <taxon>Gobiinae</taxon>
        <taxon>Knipowitschia</taxon>
    </lineage>
</organism>
<evidence type="ECO:0000313" key="3">
    <source>
        <dbReference type="Proteomes" id="UP001497482"/>
    </source>
</evidence>
<accession>A0AAV2KKK2</accession>
<protein>
    <submittedName>
        <fullName evidence="2">Uncharacterized protein</fullName>
    </submittedName>
</protein>
<dbReference type="AlphaFoldDB" id="A0AAV2KKK2"/>
<name>A0AAV2KKK2_KNICA</name>
<proteinExistence type="predicted"/>
<feature type="region of interest" description="Disordered" evidence="1">
    <location>
        <begin position="47"/>
        <end position="108"/>
    </location>
</feature>
<keyword evidence="3" id="KW-1185">Reference proteome</keyword>